<reference evidence="2 3" key="1">
    <citation type="submission" date="2023-12" db="EMBL/GenBank/DDBJ databases">
        <title>Baltic Sea Cyanobacteria.</title>
        <authorList>
            <person name="Delbaje E."/>
            <person name="Fewer D.P."/>
            <person name="Shishido T.K."/>
        </authorList>
    </citation>
    <scope>NUCLEOTIDE SEQUENCE [LARGE SCALE GENOMIC DNA]</scope>
    <source>
        <strain evidence="2 3">CCNP 1315</strain>
    </source>
</reference>
<dbReference type="Proteomes" id="UP001301728">
    <property type="component" value="Unassembled WGS sequence"/>
</dbReference>
<organism evidence="2 3">
    <name type="scientific">Limnoraphis robusta CCNP1315</name>
    <dbReference type="NCBI Taxonomy" id="3110306"/>
    <lineage>
        <taxon>Bacteria</taxon>
        <taxon>Bacillati</taxon>
        <taxon>Cyanobacteriota</taxon>
        <taxon>Cyanophyceae</taxon>
        <taxon>Oscillatoriophycideae</taxon>
        <taxon>Oscillatoriales</taxon>
        <taxon>Sirenicapillariaceae</taxon>
        <taxon>Limnoraphis</taxon>
    </lineage>
</organism>
<protein>
    <submittedName>
        <fullName evidence="2">DUF5615 family PIN-like protein</fullName>
    </submittedName>
</protein>
<sequence length="131" mass="15021">MMMSRFYSNKNFPLDLVEALRNLGDDLLTSSEAGQANQGIPDLEVLAYATAQNRSVITLNRDDFLALHRSGINHNGIVIFKEDRDYLGQAQALHIYLETQGAELENRLIRVLKQNQPKSSQQIFRVREYIR</sequence>
<evidence type="ECO:0000259" key="1">
    <source>
        <dbReference type="Pfam" id="PF18480"/>
    </source>
</evidence>
<comment type="caution">
    <text evidence="2">The sequence shown here is derived from an EMBL/GenBank/DDBJ whole genome shotgun (WGS) entry which is preliminary data.</text>
</comment>
<gene>
    <name evidence="2" type="ORF">VB854_20760</name>
</gene>
<evidence type="ECO:0000313" key="3">
    <source>
        <dbReference type="Proteomes" id="UP001301728"/>
    </source>
</evidence>
<evidence type="ECO:0000313" key="2">
    <source>
        <dbReference type="EMBL" id="MEA5521373.1"/>
    </source>
</evidence>
<proteinExistence type="predicted"/>
<dbReference type="RefSeq" id="WP_323275460.1">
    <property type="nucleotide sequence ID" value="NZ_JAYGHT010000132.1"/>
</dbReference>
<dbReference type="Pfam" id="PF18480">
    <property type="entry name" value="DUF5615"/>
    <property type="match status" value="1"/>
</dbReference>
<dbReference type="EMBL" id="JAYGHT010000132">
    <property type="protein sequence ID" value="MEA5521373.1"/>
    <property type="molecule type" value="Genomic_DNA"/>
</dbReference>
<feature type="domain" description="DUF5615" evidence="1">
    <location>
        <begin position="5"/>
        <end position="112"/>
    </location>
</feature>
<keyword evidence="3" id="KW-1185">Reference proteome</keyword>
<name>A0ABU5U400_9CYAN</name>
<accession>A0ABU5U400</accession>
<dbReference type="InterPro" id="IPR041049">
    <property type="entry name" value="DUF5615"/>
</dbReference>